<accession>A0A0C4WIR1</accession>
<evidence type="ECO:0000256" key="5">
    <source>
        <dbReference type="ARBA" id="ARBA00015125"/>
    </source>
</evidence>
<dbReference type="PANTHER" id="PTHR45138">
    <property type="entry name" value="REGULATORY COMPONENTS OF SENSORY TRANSDUCTION SYSTEM"/>
    <property type="match status" value="1"/>
</dbReference>
<dbReference type="SUPFAM" id="SSF46458">
    <property type="entry name" value="Globin-like"/>
    <property type="match status" value="1"/>
</dbReference>
<evidence type="ECO:0000256" key="7">
    <source>
        <dbReference type="ARBA" id="ARBA00022679"/>
    </source>
</evidence>
<dbReference type="GO" id="GO:0052621">
    <property type="term" value="F:diguanylate cyclase activity"/>
    <property type="evidence" value="ECO:0007669"/>
    <property type="project" value="UniProtKB-EC"/>
</dbReference>
<evidence type="ECO:0000256" key="3">
    <source>
        <dbReference type="ARBA" id="ARBA00004533"/>
    </source>
</evidence>
<evidence type="ECO:0000256" key="12">
    <source>
        <dbReference type="ARBA" id="ARBA00029839"/>
    </source>
</evidence>
<dbReference type="GO" id="GO:0019825">
    <property type="term" value="F:oxygen binding"/>
    <property type="evidence" value="ECO:0007669"/>
    <property type="project" value="InterPro"/>
</dbReference>
<reference evidence="15 16" key="1">
    <citation type="journal article" date="2015" name="PLoS ONE">
        <title>Azotobacter Genomes: The Genome of Azotobacter chroococcum NCIMB 8003 (ATCC 4412).</title>
        <authorList>
            <person name="Robson R.L."/>
            <person name="Jones R."/>
            <person name="Robson R.M."/>
            <person name="Schwartz A."/>
            <person name="Richardson T.H."/>
        </authorList>
    </citation>
    <scope>NUCLEOTIDE SEQUENCE [LARGE SCALE GENOMIC DNA]</scope>
    <source>
        <strain evidence="15 16">NCIMB 8003</strain>
    </source>
</reference>
<dbReference type="GO" id="GO:0000166">
    <property type="term" value="F:nucleotide binding"/>
    <property type="evidence" value="ECO:0007669"/>
    <property type="project" value="UniProtKB-KW"/>
</dbReference>
<sequence length="465" mass="52918">MPSTSPEQQAAAEWKLLLAQFPAPVAAQVRELATTHQAELAGYFYEQMLQDEQAMLFLTHEQVKSRLHGTLQQWIVSLFSSTGDETALLALITQQKQIGEIHARIKIPIHLVLRGARHLRERLFELLCRQPLDTEHKLFGQRLIGETIDLAMEIMSRAFSDANDRNSRSEEGYRLFSVAQHIGVEQERQRSALLDWENQLMFDLAVGQLAAQLPRLSGSEFGLWFRHKGAHAFQGSRETELILQSMQHIDEVLLPLFEKAVAEPNVEQRLHNLRTLREQAKGIVFHLDNLFEQANVLESGRDVLTRMLNRKFLPVILAKEVAYARQSERTFAVLAVDIDHFKQINDEFGHEAGDLVLQQLATLLSNHCRGGDYVFRMGGEEFLVLLVDVHQGQALGVAEKLRQQAEKERFRLSGEHDLQLTVSIGLALHDGHPDYQRLLRQADRALYEAKHGGRNRVVLARELPG</sequence>
<evidence type="ECO:0000313" key="16">
    <source>
        <dbReference type="Proteomes" id="UP000068210"/>
    </source>
</evidence>
<dbReference type="AlphaFoldDB" id="A0A0C4WIR1"/>
<comment type="catalytic activity">
    <reaction evidence="13">
        <text>2 GTP = 3',3'-c-di-GMP + 2 diphosphate</text>
        <dbReference type="Rhea" id="RHEA:24898"/>
        <dbReference type="ChEBI" id="CHEBI:33019"/>
        <dbReference type="ChEBI" id="CHEBI:37565"/>
        <dbReference type="ChEBI" id="CHEBI:58805"/>
        <dbReference type="EC" id="2.7.7.65"/>
    </reaction>
</comment>
<feature type="domain" description="GGDEF" evidence="14">
    <location>
        <begin position="329"/>
        <end position="462"/>
    </location>
</feature>
<dbReference type="InterPro" id="IPR029787">
    <property type="entry name" value="Nucleotide_cyclase"/>
</dbReference>
<name>A0A0C4WIR1_9GAMM</name>
<dbReference type="RefSeq" id="WP_039800743.1">
    <property type="nucleotide sequence ID" value="NZ_CP010415.1"/>
</dbReference>
<dbReference type="NCBIfam" id="TIGR00254">
    <property type="entry name" value="GGDEF"/>
    <property type="match status" value="1"/>
</dbReference>
<dbReference type="Proteomes" id="UP000068210">
    <property type="component" value="Chromosome"/>
</dbReference>
<keyword evidence="11" id="KW-0408">Iron</keyword>
<keyword evidence="10" id="KW-0460">Magnesium</keyword>
<keyword evidence="9" id="KW-0547">Nucleotide-binding</keyword>
<evidence type="ECO:0000256" key="8">
    <source>
        <dbReference type="ARBA" id="ARBA00022723"/>
    </source>
</evidence>
<dbReference type="GO" id="GO:0020037">
    <property type="term" value="F:heme binding"/>
    <property type="evidence" value="ECO:0007669"/>
    <property type="project" value="InterPro"/>
</dbReference>
<evidence type="ECO:0000259" key="14">
    <source>
        <dbReference type="PROSITE" id="PS50887"/>
    </source>
</evidence>
<dbReference type="Pfam" id="PF11563">
    <property type="entry name" value="Protoglobin"/>
    <property type="match status" value="1"/>
</dbReference>
<proteinExistence type="predicted"/>
<evidence type="ECO:0000256" key="9">
    <source>
        <dbReference type="ARBA" id="ARBA00022741"/>
    </source>
</evidence>
<evidence type="ECO:0000256" key="2">
    <source>
        <dbReference type="ARBA" id="ARBA00001971"/>
    </source>
</evidence>
<dbReference type="GO" id="GO:0043709">
    <property type="term" value="P:cell adhesion involved in single-species biofilm formation"/>
    <property type="evidence" value="ECO:0007669"/>
    <property type="project" value="TreeGrafter"/>
</dbReference>
<comment type="cofactor">
    <cofactor evidence="2">
        <name>heme</name>
        <dbReference type="ChEBI" id="CHEBI:30413"/>
    </cofactor>
</comment>
<dbReference type="GO" id="GO:0005886">
    <property type="term" value="C:plasma membrane"/>
    <property type="evidence" value="ECO:0007669"/>
    <property type="project" value="UniProtKB-SubCell"/>
</dbReference>
<dbReference type="EC" id="2.7.7.65" evidence="4"/>
<dbReference type="InterPro" id="IPR043128">
    <property type="entry name" value="Rev_trsase/Diguanyl_cyclase"/>
</dbReference>
<dbReference type="InterPro" id="IPR048442">
    <property type="entry name" value="DosC_2nd"/>
</dbReference>
<dbReference type="InterPro" id="IPR039435">
    <property type="entry name" value="DosC_GS"/>
</dbReference>
<dbReference type="InterPro" id="IPR044398">
    <property type="entry name" value="Globin-sensor_dom"/>
</dbReference>
<dbReference type="PANTHER" id="PTHR45138:SF9">
    <property type="entry name" value="DIGUANYLATE CYCLASE DGCM-RELATED"/>
    <property type="match status" value="1"/>
</dbReference>
<evidence type="ECO:0000256" key="1">
    <source>
        <dbReference type="ARBA" id="ARBA00001946"/>
    </source>
</evidence>
<dbReference type="Gene3D" id="1.10.490.10">
    <property type="entry name" value="Globins"/>
    <property type="match status" value="1"/>
</dbReference>
<organism evidence="15 16">
    <name type="scientific">Azotobacter chroococcum NCIMB 8003</name>
    <dbReference type="NCBI Taxonomy" id="1328314"/>
    <lineage>
        <taxon>Bacteria</taxon>
        <taxon>Pseudomonadati</taxon>
        <taxon>Pseudomonadota</taxon>
        <taxon>Gammaproteobacteria</taxon>
        <taxon>Pseudomonadales</taxon>
        <taxon>Pseudomonadaceae</taxon>
        <taxon>Azotobacter</taxon>
    </lineage>
</organism>
<gene>
    <name evidence="15" type="ORF">Achr_870</name>
</gene>
<dbReference type="EMBL" id="CP010415">
    <property type="protein sequence ID" value="AJE19601.1"/>
    <property type="molecule type" value="Genomic_DNA"/>
</dbReference>
<dbReference type="Pfam" id="PF21118">
    <property type="entry name" value="DosC_2nd"/>
    <property type="match status" value="1"/>
</dbReference>
<evidence type="ECO:0000313" key="15">
    <source>
        <dbReference type="EMBL" id="AJE19601.1"/>
    </source>
</evidence>
<dbReference type="SUPFAM" id="SSF55073">
    <property type="entry name" value="Nucleotide cyclase"/>
    <property type="match status" value="1"/>
</dbReference>
<dbReference type="FunFam" id="3.30.70.270:FF:000001">
    <property type="entry name" value="Diguanylate cyclase domain protein"/>
    <property type="match status" value="1"/>
</dbReference>
<dbReference type="CDD" id="cd01949">
    <property type="entry name" value="GGDEF"/>
    <property type="match status" value="1"/>
</dbReference>
<comment type="cofactor">
    <cofactor evidence="1">
        <name>Mg(2+)</name>
        <dbReference type="ChEBI" id="CHEBI:18420"/>
    </cofactor>
</comment>
<dbReference type="InterPro" id="IPR000160">
    <property type="entry name" value="GGDEF_dom"/>
</dbReference>
<evidence type="ECO:0000256" key="13">
    <source>
        <dbReference type="ARBA" id="ARBA00034247"/>
    </source>
</evidence>
<evidence type="ECO:0000256" key="4">
    <source>
        <dbReference type="ARBA" id="ARBA00012528"/>
    </source>
</evidence>
<keyword evidence="8" id="KW-0479">Metal-binding</keyword>
<evidence type="ECO:0000256" key="11">
    <source>
        <dbReference type="ARBA" id="ARBA00023004"/>
    </source>
</evidence>
<dbReference type="Gene3D" id="3.30.70.270">
    <property type="match status" value="1"/>
</dbReference>
<dbReference type="UniPathway" id="UPA00599"/>
<evidence type="ECO:0000256" key="6">
    <source>
        <dbReference type="ARBA" id="ARBA00022617"/>
    </source>
</evidence>
<dbReference type="PROSITE" id="PS50887">
    <property type="entry name" value="GGDEF"/>
    <property type="match status" value="1"/>
</dbReference>
<protein>
    <recommendedName>
        <fullName evidence="5">Diguanylate cyclase DosC</fullName>
        <ecNumber evidence="4">2.7.7.65</ecNumber>
    </recommendedName>
    <alternativeName>
        <fullName evidence="12">Direct oxygen-sensing cyclase</fullName>
    </alternativeName>
</protein>
<dbReference type="STRING" id="1328314.Achr_870"/>
<dbReference type="InterPro" id="IPR009050">
    <property type="entry name" value="Globin-like_sf"/>
</dbReference>
<dbReference type="KEGG" id="acx:Achr_870"/>
<dbReference type="SMART" id="SM00267">
    <property type="entry name" value="GGDEF"/>
    <property type="match status" value="1"/>
</dbReference>
<dbReference type="Pfam" id="PF00990">
    <property type="entry name" value="GGDEF"/>
    <property type="match status" value="1"/>
</dbReference>
<evidence type="ECO:0000256" key="10">
    <source>
        <dbReference type="ARBA" id="ARBA00022842"/>
    </source>
</evidence>
<dbReference type="GO" id="GO:1902201">
    <property type="term" value="P:negative regulation of bacterial-type flagellum-dependent cell motility"/>
    <property type="evidence" value="ECO:0007669"/>
    <property type="project" value="TreeGrafter"/>
</dbReference>
<keyword evidence="16" id="KW-1185">Reference proteome</keyword>
<comment type="subcellular location">
    <subcellularLocation>
        <location evidence="3">Cell inner membrane</location>
    </subcellularLocation>
</comment>
<dbReference type="CDD" id="cd14757">
    <property type="entry name" value="GS_EcDosC-like_GGDEF"/>
    <property type="match status" value="1"/>
</dbReference>
<dbReference type="InterPro" id="IPR012292">
    <property type="entry name" value="Globin/Proto"/>
</dbReference>
<keyword evidence="6" id="KW-0349">Heme</keyword>
<dbReference type="GO" id="GO:0046872">
    <property type="term" value="F:metal ion binding"/>
    <property type="evidence" value="ECO:0007669"/>
    <property type="project" value="UniProtKB-KW"/>
</dbReference>
<dbReference type="InterPro" id="IPR050469">
    <property type="entry name" value="Diguanylate_Cyclase"/>
</dbReference>
<keyword evidence="7" id="KW-0808">Transferase</keyword>
<dbReference type="HOGENOM" id="CLU_000445_11_5_6"/>